<feature type="domain" description="LTD" evidence="4">
    <location>
        <begin position="44"/>
        <end position="224"/>
    </location>
</feature>
<dbReference type="Pfam" id="PF00932">
    <property type="entry name" value="LTD"/>
    <property type="match status" value="1"/>
</dbReference>
<dbReference type="EMBL" id="QTTN01000010">
    <property type="protein sequence ID" value="REE86485.1"/>
    <property type="molecule type" value="Genomic_DNA"/>
</dbReference>
<dbReference type="InterPro" id="IPR011044">
    <property type="entry name" value="Quino_amine_DH_bsu"/>
</dbReference>
<dbReference type="Pfam" id="PF02368">
    <property type="entry name" value="Big_2"/>
    <property type="match status" value="1"/>
</dbReference>
<evidence type="ECO:0000313" key="6">
    <source>
        <dbReference type="Proteomes" id="UP000256304"/>
    </source>
</evidence>
<dbReference type="PROSITE" id="PS51841">
    <property type="entry name" value="LTD"/>
    <property type="match status" value="1"/>
</dbReference>
<feature type="domain" description="SLH" evidence="3">
    <location>
        <begin position="1300"/>
        <end position="1363"/>
    </location>
</feature>
<dbReference type="Proteomes" id="UP000256304">
    <property type="component" value="Unassembled WGS sequence"/>
</dbReference>
<feature type="signal peptide" evidence="2">
    <location>
        <begin position="1"/>
        <end position="30"/>
    </location>
</feature>
<feature type="region of interest" description="Disordered" evidence="1">
    <location>
        <begin position="990"/>
        <end position="1042"/>
    </location>
</feature>
<dbReference type="SUPFAM" id="SSF50969">
    <property type="entry name" value="YVTN repeat-like/Quinoprotein amine dehydrogenase"/>
    <property type="match status" value="1"/>
</dbReference>
<feature type="domain" description="SLH" evidence="3">
    <location>
        <begin position="1239"/>
        <end position="1298"/>
    </location>
</feature>
<feature type="compositionally biased region" description="Polar residues" evidence="1">
    <location>
        <begin position="1012"/>
        <end position="1027"/>
    </location>
</feature>
<dbReference type="SMART" id="SM00635">
    <property type="entry name" value="BID_2"/>
    <property type="match status" value="1"/>
</dbReference>
<dbReference type="InterPro" id="IPR001322">
    <property type="entry name" value="Lamin_tail_dom"/>
</dbReference>
<dbReference type="InterPro" id="IPR013783">
    <property type="entry name" value="Ig-like_fold"/>
</dbReference>
<evidence type="ECO:0000259" key="3">
    <source>
        <dbReference type="PROSITE" id="PS51272"/>
    </source>
</evidence>
<evidence type="ECO:0000256" key="2">
    <source>
        <dbReference type="SAM" id="SignalP"/>
    </source>
</evidence>
<dbReference type="InterPro" id="IPR015919">
    <property type="entry name" value="Cadherin-like_sf"/>
</dbReference>
<dbReference type="InterPro" id="IPR003343">
    <property type="entry name" value="Big_2"/>
</dbReference>
<dbReference type="SUPFAM" id="SSF49373">
    <property type="entry name" value="Invasin/intimin cell-adhesion fragments"/>
    <property type="match status" value="1"/>
</dbReference>
<dbReference type="InterPro" id="IPR001119">
    <property type="entry name" value="SLH_dom"/>
</dbReference>
<evidence type="ECO:0000259" key="4">
    <source>
        <dbReference type="PROSITE" id="PS51841"/>
    </source>
</evidence>
<comment type="caution">
    <text evidence="5">The sequence shown here is derived from an EMBL/GenBank/DDBJ whole genome shotgun (WGS) entry which is preliminary data.</text>
</comment>
<dbReference type="Gene3D" id="2.60.40.1080">
    <property type="match status" value="1"/>
</dbReference>
<feature type="domain" description="SLH" evidence="3">
    <location>
        <begin position="1366"/>
        <end position="1429"/>
    </location>
</feature>
<reference evidence="5 6" key="1">
    <citation type="submission" date="2018-08" db="EMBL/GenBank/DDBJ databases">
        <title>Genomic Encyclopedia of Type Strains, Phase III (KMG-III): the genomes of soil and plant-associated and newly described type strains.</title>
        <authorList>
            <person name="Whitman W."/>
        </authorList>
    </citation>
    <scope>NUCLEOTIDE SEQUENCE [LARGE SCALE GENOMIC DNA]</scope>
    <source>
        <strain evidence="5 6">CGMCC 1.10966</strain>
    </source>
</reference>
<keyword evidence="6" id="KW-1185">Reference proteome</keyword>
<dbReference type="Pfam" id="PF05345">
    <property type="entry name" value="He_PIG"/>
    <property type="match status" value="1"/>
</dbReference>
<sequence length="1429" mass="148324">MKPKNKRLLSLFLSAEIVAGALLSVSPVAADAAVVVVPGTPYDATGNYDPTVKHVIINQYFGSGTSTKGAVNYGFIELYNPTNSAVDLSQWSLQYADRDDDSAIGPTGDWQMLKLTGTIAAHSSFLIRGAASATPTTKLDVSAKKDMEFILEGDSTPIVFTNKGMKLALMSNQTKLDEVLNVNPFSNNPKPAGYVDMLGTGDNDPIDPPNPQTDIDGYETAYPAGPVVGSGPLGTTKGGTSKNAGLRRINFADTDNNKNDFVEVIYGNMTVGDPNLATYGPRSSTDGAWGVTPPPPSPLAISTSALPDASKGVAYSATVAVTGGTTPYTYNATGLPAGLSINSTTGVISGTPDVSATASNEVAVIITDNAEATASKTFTLNVNTAHADTLNITKLGTFIAGTPNADGGVAEIVKYNPNNHKFYSVNGSSRPATLDIVSLDSSGVPSANPTKINIENVVTDHVPGFAYGDFTSVDIDTKRNLVYAAIQEATYTKNGVILVFDAEGNYVTYYEAGVQPDMVKVTSDGRYVLTADEGEPRLAGADPDGSITVVDTKAGTVKHVRFDDQSVIDDNVHLRGTTNASGMITGPAASKAAAVYDLEPEYIALSADESIAYASLQEGNAIAAINIADGTVISVKGLGYKDLSASDNALDLVKDSAIKFENVPFQGMYMPDGIDTYSVGGTTYLFTANEGDGTEWLNDNELPIRSNVSTIGAIKGNLDPNSAAAHFLASKTVNNKTPYDSVEVPSDMGPDGIYLYGGRSFSIWDASTLSQVYDSHNDFEKITAERLPAYFNSDHKEVAFDKRSPKKGPEPEYVKVGKVGDKAFAFVGLERISGVMTYDVTDPTHPAFANYINTRDFTAQGTGGNPPQTDLGPEGIEFIPATASPTGLPLILVANEVGGTIAALQLNVTKITLNTNALSFLTGDAAQQLQATVAPVGGSASTVTWTSSNPAVATVNPNGQVTPIAPGTAVITALSADGYGVAEAKVTVTARPSSGSGGTGGSDSNTGKPDDSANTGTTPSTDGSKVTTEVKPVTDSSGKAAATVSDKQIDEALASLTASGTAGQNGTLEIKAVADANATKNTITLPSKSVDQIASSKVSAVTIDGGVARVTFDQTAVSTVAGAADSGEVSLSIERVSASDVMANLPAGAQSAVSAVIGSHPVYQFSVTADGKHVSDFGGGTATVEVAYTPAPGEDSNAIVIYYIADNGDIVMVPQTNYDKATGKLSFQVGHFSTYAVAYKQVNFKDTAASFAKDQIVYLTARGILQGTTDSSFGTKANVSRADFVLILARIAGADLTGYTNNEFNDVKANAYYAKAVAWAADKGITSGVSEGMFNPGASLSREQLVAMITRFADVVDYDLPKNVKPVAFADASQISAFAVNAANAVQQAGIINGTTTSNQAGVYFAPKKAATREEAAKMLAILYQGLTK</sequence>
<dbReference type="Pfam" id="PF00395">
    <property type="entry name" value="SLH"/>
    <property type="match status" value="3"/>
</dbReference>
<dbReference type="InterPro" id="IPR052956">
    <property type="entry name" value="Mesenchyme-surface_protein"/>
</dbReference>
<dbReference type="InterPro" id="IPR055188">
    <property type="entry name" value="Choice_anch_I"/>
</dbReference>
<evidence type="ECO:0000313" key="5">
    <source>
        <dbReference type="EMBL" id="REE86485.1"/>
    </source>
</evidence>
<feature type="chain" id="PRO_5039236002" evidence="2">
    <location>
        <begin position="31"/>
        <end position="1429"/>
    </location>
</feature>
<organism evidence="5 6">
    <name type="scientific">Paenibacillus taihuensis</name>
    <dbReference type="NCBI Taxonomy" id="1156355"/>
    <lineage>
        <taxon>Bacteria</taxon>
        <taxon>Bacillati</taxon>
        <taxon>Bacillota</taxon>
        <taxon>Bacilli</taxon>
        <taxon>Bacillales</taxon>
        <taxon>Paenibacillaceae</taxon>
        <taxon>Paenibacillus</taxon>
    </lineage>
</organism>
<dbReference type="SUPFAM" id="SSF49313">
    <property type="entry name" value="Cadherin-like"/>
    <property type="match status" value="1"/>
</dbReference>
<dbReference type="PROSITE" id="PS51272">
    <property type="entry name" value="SLH"/>
    <property type="match status" value="3"/>
</dbReference>
<gene>
    <name evidence="5" type="ORF">A8990_11094</name>
</gene>
<dbReference type="Gene3D" id="2.60.40.10">
    <property type="entry name" value="Immunoglobulins"/>
    <property type="match status" value="1"/>
</dbReference>
<dbReference type="PANTHER" id="PTHR46928">
    <property type="entry name" value="MESENCHYME-SPECIFIC CELL SURFACE GLYCOPROTEIN"/>
    <property type="match status" value="1"/>
</dbReference>
<accession>A0A3D9S389</accession>
<dbReference type="GO" id="GO:0005509">
    <property type="term" value="F:calcium ion binding"/>
    <property type="evidence" value="ECO:0007669"/>
    <property type="project" value="InterPro"/>
</dbReference>
<name>A0A3D9S389_9BACL</name>
<dbReference type="InterPro" id="IPR008964">
    <property type="entry name" value="Invasin/intimin_cell_adhesion"/>
</dbReference>
<proteinExistence type="predicted"/>
<dbReference type="OrthoDB" id="9801679at2"/>
<protein>
    <submittedName>
        <fullName evidence="5">S-layer family protein</fullName>
    </submittedName>
</protein>
<keyword evidence="2" id="KW-0732">Signal</keyword>
<dbReference type="GO" id="GO:0016020">
    <property type="term" value="C:membrane"/>
    <property type="evidence" value="ECO:0007669"/>
    <property type="project" value="InterPro"/>
</dbReference>
<dbReference type="NCBIfam" id="NF038117">
    <property type="entry name" value="choice_anch_I"/>
    <property type="match status" value="1"/>
</dbReference>
<dbReference type="RefSeq" id="WP_116189049.1">
    <property type="nucleotide sequence ID" value="NZ_QTTN01000010.1"/>
</dbReference>
<dbReference type="PANTHER" id="PTHR46928:SF1">
    <property type="entry name" value="MESENCHYME-SPECIFIC CELL SURFACE GLYCOPROTEIN"/>
    <property type="match status" value="1"/>
</dbReference>
<dbReference type="Pfam" id="PF22494">
    <property type="entry name" value="choice_anch_I"/>
    <property type="match status" value="1"/>
</dbReference>
<evidence type="ECO:0000256" key="1">
    <source>
        <dbReference type="SAM" id="MobiDB-lite"/>
    </source>
</evidence>